<organism evidence="3 4">
    <name type="scientific">Falsiroseomonas selenitidurans</name>
    <dbReference type="NCBI Taxonomy" id="2716335"/>
    <lineage>
        <taxon>Bacteria</taxon>
        <taxon>Pseudomonadati</taxon>
        <taxon>Pseudomonadota</taxon>
        <taxon>Alphaproteobacteria</taxon>
        <taxon>Acetobacterales</taxon>
        <taxon>Roseomonadaceae</taxon>
        <taxon>Falsiroseomonas</taxon>
    </lineage>
</organism>
<sequence>MGRLRNLLIGLTLAAGLSAAGAAPAQAQLGAAMRDRLVVITSESSTAITRMLTLSFTERFAGVTEPLVRHLPSSAAMELFCAGIGPQTPDLTIVVRRMPRTMLETCQSNGVRDVVELRLGLGAVVLAVRRGEATPNLTARQVWEALAAERVNDEEFVVNRRSLWSDIAPNLPRNEIRLIMPARGNGTTGLFEDMILEGGCRDVKAVRLLFDAAYRRGKCITLREDGRVRVLDGVEIPAALLASPPGTIGLLSYDQLLASGGNLIALSVDGVLPTQASIFAQDYIATRTVYLYAKRQHTRLREGIGVVRGVREFLNEATSEGAAGPGGYLGVTGLVPLGPAERAEQRRIAERLTLISR</sequence>
<keyword evidence="4" id="KW-1185">Reference proteome</keyword>
<dbReference type="Pfam" id="PF12849">
    <property type="entry name" value="PBP_like_2"/>
    <property type="match status" value="1"/>
</dbReference>
<comment type="caution">
    <text evidence="3">The sequence shown here is derived from an EMBL/GenBank/DDBJ whole genome shotgun (WGS) entry which is preliminary data.</text>
</comment>
<reference evidence="3 4" key="1">
    <citation type="submission" date="2020-03" db="EMBL/GenBank/DDBJ databases">
        <title>Roseomonas selenitidurans sp. nov. isolated from urban soil.</title>
        <authorList>
            <person name="Liu H."/>
        </authorList>
    </citation>
    <scope>NUCLEOTIDE SEQUENCE [LARGE SCALE GENOMIC DNA]</scope>
    <source>
        <strain evidence="3 4">BU-1</strain>
    </source>
</reference>
<proteinExistence type="predicted"/>
<dbReference type="InterPro" id="IPR024370">
    <property type="entry name" value="PBP_domain"/>
</dbReference>
<gene>
    <name evidence="3" type="ORF">HEQ75_15625</name>
</gene>
<feature type="domain" description="PBP" evidence="2">
    <location>
        <begin position="32"/>
        <end position="320"/>
    </location>
</feature>
<dbReference type="RefSeq" id="WP_168032234.1">
    <property type="nucleotide sequence ID" value="NZ_JAAVNE010000025.1"/>
</dbReference>
<name>A0ABX1E948_9PROT</name>
<keyword evidence="1" id="KW-0732">Signal</keyword>
<evidence type="ECO:0000259" key="2">
    <source>
        <dbReference type="Pfam" id="PF12849"/>
    </source>
</evidence>
<evidence type="ECO:0000313" key="3">
    <source>
        <dbReference type="EMBL" id="NKC32292.1"/>
    </source>
</evidence>
<protein>
    <recommendedName>
        <fullName evidence="2">PBP domain-containing protein</fullName>
    </recommendedName>
</protein>
<dbReference type="Gene3D" id="3.40.190.10">
    <property type="entry name" value="Periplasmic binding protein-like II"/>
    <property type="match status" value="2"/>
</dbReference>
<feature type="chain" id="PRO_5047347192" description="PBP domain-containing protein" evidence="1">
    <location>
        <begin position="28"/>
        <end position="357"/>
    </location>
</feature>
<dbReference type="SUPFAM" id="SSF53850">
    <property type="entry name" value="Periplasmic binding protein-like II"/>
    <property type="match status" value="1"/>
</dbReference>
<accession>A0ABX1E948</accession>
<feature type="signal peptide" evidence="1">
    <location>
        <begin position="1"/>
        <end position="27"/>
    </location>
</feature>
<evidence type="ECO:0000313" key="4">
    <source>
        <dbReference type="Proteomes" id="UP000787635"/>
    </source>
</evidence>
<dbReference type="EMBL" id="JAAVNE010000025">
    <property type="protein sequence ID" value="NKC32292.1"/>
    <property type="molecule type" value="Genomic_DNA"/>
</dbReference>
<dbReference type="Proteomes" id="UP000787635">
    <property type="component" value="Unassembled WGS sequence"/>
</dbReference>
<evidence type="ECO:0000256" key="1">
    <source>
        <dbReference type="SAM" id="SignalP"/>
    </source>
</evidence>